<evidence type="ECO:0000313" key="1">
    <source>
        <dbReference type="EMBL" id="KAK1944470.1"/>
    </source>
</evidence>
<dbReference type="Proteomes" id="UP001259832">
    <property type="component" value="Unassembled WGS sequence"/>
</dbReference>
<proteinExistence type="predicted"/>
<organism evidence="1 2">
    <name type="scientific">Phytophthora citrophthora</name>
    <dbReference type="NCBI Taxonomy" id="4793"/>
    <lineage>
        <taxon>Eukaryota</taxon>
        <taxon>Sar</taxon>
        <taxon>Stramenopiles</taxon>
        <taxon>Oomycota</taxon>
        <taxon>Peronosporomycetes</taxon>
        <taxon>Peronosporales</taxon>
        <taxon>Peronosporaceae</taxon>
        <taxon>Phytophthora</taxon>
    </lineage>
</organism>
<evidence type="ECO:0000313" key="2">
    <source>
        <dbReference type="Proteomes" id="UP001259832"/>
    </source>
</evidence>
<comment type="caution">
    <text evidence="1">The sequence shown here is derived from an EMBL/GenBank/DDBJ whole genome shotgun (WGS) entry which is preliminary data.</text>
</comment>
<sequence length="204" mass="23399">MLNCCMSSLSTFSVVQCVAKRTRQLERLLYMLESTAIKFQQVKSPHSTTDVIVLSPTTSAQVQKQYAKMLMDFLEKEKSLRIAALFADSIHVEVVVFLKYMCKYFVSYDEELQQLLVQVEDEELLRQRVDGIWEFLTATSINQDIIAMIRSCEGLWNDLLPLISSVAPLINTMREPYLYNPGTGSWSKPAEDTCSPVHPWPYRS</sequence>
<dbReference type="AlphaFoldDB" id="A0AAD9GTB9"/>
<gene>
    <name evidence="1" type="ORF">P3T76_004382</name>
</gene>
<dbReference type="EMBL" id="JASMQC010000006">
    <property type="protein sequence ID" value="KAK1944470.1"/>
    <property type="molecule type" value="Genomic_DNA"/>
</dbReference>
<accession>A0AAD9GTB9</accession>
<protein>
    <submittedName>
        <fullName evidence="1">Uncharacterized protein</fullName>
    </submittedName>
</protein>
<reference evidence="1" key="1">
    <citation type="submission" date="2023-08" db="EMBL/GenBank/DDBJ databases">
        <title>Reference Genome Resource for the Citrus Pathogen Phytophthora citrophthora.</title>
        <authorList>
            <person name="Moller H."/>
            <person name="Coetzee B."/>
            <person name="Rose L.J."/>
            <person name="Van Niekerk J.M."/>
        </authorList>
    </citation>
    <scope>NUCLEOTIDE SEQUENCE</scope>
    <source>
        <strain evidence="1">STE-U-9442</strain>
    </source>
</reference>
<name>A0AAD9GTB9_9STRA</name>
<keyword evidence="2" id="KW-1185">Reference proteome</keyword>